<gene>
    <name evidence="1" type="ORF">Dbus_chr2Rg1863</name>
</gene>
<keyword evidence="2" id="KW-1185">Reference proteome</keyword>
<dbReference type="Pfam" id="PF15989">
    <property type="entry name" value="DUF4768"/>
    <property type="match status" value="1"/>
</dbReference>
<dbReference type="OrthoDB" id="7850108at2759"/>
<dbReference type="Proteomes" id="UP000494163">
    <property type="component" value="Chromosome 2R"/>
</dbReference>
<organism evidence="1 2">
    <name type="scientific">Drosophila busckii</name>
    <name type="common">Fruit fly</name>
    <dbReference type="NCBI Taxonomy" id="30019"/>
    <lineage>
        <taxon>Eukaryota</taxon>
        <taxon>Metazoa</taxon>
        <taxon>Ecdysozoa</taxon>
        <taxon>Arthropoda</taxon>
        <taxon>Hexapoda</taxon>
        <taxon>Insecta</taxon>
        <taxon>Pterygota</taxon>
        <taxon>Neoptera</taxon>
        <taxon>Endopterygota</taxon>
        <taxon>Diptera</taxon>
        <taxon>Brachycera</taxon>
        <taxon>Muscomorpha</taxon>
        <taxon>Ephydroidea</taxon>
        <taxon>Drosophilidae</taxon>
        <taxon>Drosophila</taxon>
    </lineage>
</organism>
<feature type="non-terminal residue" evidence="1">
    <location>
        <position position="78"/>
    </location>
</feature>
<evidence type="ECO:0000313" key="1">
    <source>
        <dbReference type="EMBL" id="ALC42284.1"/>
    </source>
</evidence>
<dbReference type="STRING" id="30019.A0A0M4EAW0"/>
<sequence length="78" mass="9788">MPFDFNTKHLPCDLDFSGRDSAIDSYPNHCIWVWNNRYTHEGWYRVYKTYQLEAFFFGQYYERLKRYEIDPHTWDYDN</sequence>
<proteinExistence type="predicted"/>
<dbReference type="OMA" id="DTSHLPC"/>
<evidence type="ECO:0000313" key="2">
    <source>
        <dbReference type="Proteomes" id="UP000494163"/>
    </source>
</evidence>
<dbReference type="AlphaFoldDB" id="A0A0M4EAW0"/>
<dbReference type="InterPro" id="IPR031931">
    <property type="entry name" value="DUF4768"/>
</dbReference>
<dbReference type="EMBL" id="CP012524">
    <property type="protein sequence ID" value="ALC42284.1"/>
    <property type="molecule type" value="Genomic_DNA"/>
</dbReference>
<name>A0A0M4EAW0_DROBS</name>
<protein>
    <submittedName>
        <fullName evidence="1">CG30270</fullName>
    </submittedName>
</protein>
<reference evidence="1 2" key="1">
    <citation type="submission" date="2015-08" db="EMBL/GenBank/DDBJ databases">
        <title>Ancestral chromatin configuration constrains chromatin evolution on differentiating sex chromosomes in Drosophila.</title>
        <authorList>
            <person name="Zhou Q."/>
            <person name="Bachtrog D."/>
        </authorList>
    </citation>
    <scope>NUCLEOTIDE SEQUENCE [LARGE SCALE GENOMIC DNA]</scope>
    <source>
        <tissue evidence="1">Whole larvae</tissue>
    </source>
</reference>
<accession>A0A0M4EAW0</accession>